<keyword evidence="1 2" id="KW-0732">Signal</keyword>
<evidence type="ECO:0000256" key="1">
    <source>
        <dbReference type="ARBA" id="ARBA00022729"/>
    </source>
</evidence>
<feature type="chain" id="PRO_5047104681" evidence="2">
    <location>
        <begin position="25"/>
        <end position="347"/>
    </location>
</feature>
<sequence>MRKTLRVHALRTAAIVGSLALALAGCGGTGEVSRPVAGTWEEVVAAANAEGAVTIYSTQAQPVLADLEKAFETAYPQIDLTVVRGVDADLLSRIDAESRTGKGTGDIAVITDVSWMQQAEGTDAAVEVVGPAFDAPEYRPADSIIEGKFFLEGAVILGFGWNTAGYPKGIRTAQDLLDPALKGKVGIVTPATSPTYIDYYDHIEENYGGRDFLRQLAQNNPRIYPSSQPLGQALASGEIVAALMCNPMLPERAAGAPVAWTEGPHVWGARWYGLALGSAPHPNAAQVLADFMVSRPGQQATSPGYGAVLPDIDGALAVAQDVPDQNLEVTIGEGAERYRNEWEGIFQ</sequence>
<accession>A0ABV2WNU5</accession>
<feature type="signal peptide" evidence="2">
    <location>
        <begin position="1"/>
        <end position="24"/>
    </location>
</feature>
<dbReference type="SUPFAM" id="SSF53850">
    <property type="entry name" value="Periplasmic binding protein-like II"/>
    <property type="match status" value="1"/>
</dbReference>
<dbReference type="GeneID" id="96242680"/>
<dbReference type="PROSITE" id="PS51257">
    <property type="entry name" value="PROKAR_LIPOPROTEIN"/>
    <property type="match status" value="1"/>
</dbReference>
<evidence type="ECO:0000313" key="4">
    <source>
        <dbReference type="Proteomes" id="UP001550628"/>
    </source>
</evidence>
<dbReference type="RefSeq" id="WP_051714145.1">
    <property type="nucleotide sequence ID" value="NZ_JBEYBD010000004.1"/>
</dbReference>
<evidence type="ECO:0000313" key="3">
    <source>
        <dbReference type="EMBL" id="MEU1952561.1"/>
    </source>
</evidence>
<dbReference type="Gene3D" id="3.40.190.10">
    <property type="entry name" value="Periplasmic binding protein-like II"/>
    <property type="match status" value="2"/>
</dbReference>
<dbReference type="PANTHER" id="PTHR30006">
    <property type="entry name" value="THIAMINE-BINDING PERIPLASMIC PROTEIN-RELATED"/>
    <property type="match status" value="1"/>
</dbReference>
<proteinExistence type="predicted"/>
<dbReference type="Pfam" id="PF13531">
    <property type="entry name" value="SBP_bac_11"/>
    <property type="match status" value="1"/>
</dbReference>
<evidence type="ECO:0000256" key="2">
    <source>
        <dbReference type="SAM" id="SignalP"/>
    </source>
</evidence>
<dbReference type="Proteomes" id="UP001550628">
    <property type="component" value="Unassembled WGS sequence"/>
</dbReference>
<dbReference type="PANTHER" id="PTHR30006:SF2">
    <property type="entry name" value="ABC TRANSPORTER SUBSTRATE-BINDING PROTEIN"/>
    <property type="match status" value="1"/>
</dbReference>
<keyword evidence="4" id="KW-1185">Reference proteome</keyword>
<comment type="caution">
    <text evidence="3">The sequence shown here is derived from an EMBL/GenBank/DDBJ whole genome shotgun (WGS) entry which is preliminary data.</text>
</comment>
<organism evidence="3 4">
    <name type="scientific">Nocardia rhamnosiphila</name>
    <dbReference type="NCBI Taxonomy" id="426716"/>
    <lineage>
        <taxon>Bacteria</taxon>
        <taxon>Bacillati</taxon>
        <taxon>Actinomycetota</taxon>
        <taxon>Actinomycetes</taxon>
        <taxon>Mycobacteriales</taxon>
        <taxon>Nocardiaceae</taxon>
        <taxon>Nocardia</taxon>
    </lineage>
</organism>
<gene>
    <name evidence="3" type="ORF">ABZ510_11920</name>
</gene>
<name>A0ABV2WNU5_9NOCA</name>
<dbReference type="EMBL" id="JBEYBF010000006">
    <property type="protein sequence ID" value="MEU1952561.1"/>
    <property type="molecule type" value="Genomic_DNA"/>
</dbReference>
<reference evidence="3 4" key="1">
    <citation type="submission" date="2024-06" db="EMBL/GenBank/DDBJ databases">
        <title>The Natural Products Discovery Center: Release of the First 8490 Sequenced Strains for Exploring Actinobacteria Biosynthetic Diversity.</title>
        <authorList>
            <person name="Kalkreuter E."/>
            <person name="Kautsar S.A."/>
            <person name="Yang D."/>
            <person name="Bader C.D."/>
            <person name="Teijaro C.N."/>
            <person name="Fluegel L."/>
            <person name="Davis C.M."/>
            <person name="Simpson J.R."/>
            <person name="Lauterbach L."/>
            <person name="Steele A.D."/>
            <person name="Gui C."/>
            <person name="Meng S."/>
            <person name="Li G."/>
            <person name="Viehrig K."/>
            <person name="Ye F."/>
            <person name="Su P."/>
            <person name="Kiefer A.F."/>
            <person name="Nichols A."/>
            <person name="Cepeda A.J."/>
            <person name="Yan W."/>
            <person name="Fan B."/>
            <person name="Jiang Y."/>
            <person name="Adhikari A."/>
            <person name="Zheng C.-J."/>
            <person name="Schuster L."/>
            <person name="Cowan T.M."/>
            <person name="Smanski M.J."/>
            <person name="Chevrette M.G."/>
            <person name="De Carvalho L.P.S."/>
            <person name="Shen B."/>
        </authorList>
    </citation>
    <scope>NUCLEOTIDE SEQUENCE [LARGE SCALE GENOMIC DNA]</scope>
    <source>
        <strain evidence="3 4">NPDC019708</strain>
    </source>
</reference>
<protein>
    <submittedName>
        <fullName evidence="3">Extracellular solute-binding protein</fullName>
    </submittedName>
</protein>